<comment type="caution">
    <text evidence="2">The sequence shown here is derived from an EMBL/GenBank/DDBJ whole genome shotgun (WGS) entry which is preliminary data.</text>
</comment>
<gene>
    <name evidence="2" type="ORF">DZF91_23730</name>
</gene>
<dbReference type="RefSeq" id="WP_147341325.1">
    <property type="nucleotide sequence ID" value="NZ_QURH01000516.1"/>
</dbReference>
<keyword evidence="3" id="KW-1185">Reference proteome</keyword>
<dbReference type="EMBL" id="QURH01000516">
    <property type="protein sequence ID" value="RFU39187.1"/>
    <property type="molecule type" value="Genomic_DNA"/>
</dbReference>
<feature type="domain" description="DZANK-type" evidence="1">
    <location>
        <begin position="36"/>
        <end position="93"/>
    </location>
</feature>
<reference evidence="2 3" key="1">
    <citation type="submission" date="2018-08" db="EMBL/GenBank/DDBJ databases">
        <title>Actinomadura jelena sp. nov., a novel Actinomycete isolated from soil in Chad.</title>
        <authorList>
            <person name="Shi L."/>
        </authorList>
    </citation>
    <scope>NUCLEOTIDE SEQUENCE [LARGE SCALE GENOMIC DNA]</scope>
    <source>
        <strain evidence="2 3">NEAU-G17</strain>
    </source>
</reference>
<dbReference type="InterPro" id="IPR025874">
    <property type="entry name" value="DZR"/>
</dbReference>
<organism evidence="2 3">
    <name type="scientific">Actinomadura logoneensis</name>
    <dbReference type="NCBI Taxonomy" id="2293572"/>
    <lineage>
        <taxon>Bacteria</taxon>
        <taxon>Bacillati</taxon>
        <taxon>Actinomycetota</taxon>
        <taxon>Actinomycetes</taxon>
        <taxon>Streptosporangiales</taxon>
        <taxon>Thermomonosporaceae</taxon>
        <taxon>Actinomadura</taxon>
    </lineage>
</organism>
<evidence type="ECO:0000313" key="2">
    <source>
        <dbReference type="EMBL" id="RFU39187.1"/>
    </source>
</evidence>
<protein>
    <submittedName>
        <fullName evidence="2">Zinc ribbon domain-containing protein</fullName>
    </submittedName>
</protein>
<name>A0A372JGS6_9ACTN</name>
<feature type="non-terminal residue" evidence="2">
    <location>
        <position position="173"/>
    </location>
</feature>
<sequence>MTAVPPGQAPGTAPGSAFGSAFGSASGSASGSLIACPGCGYPAHPDDQFCESCGRPHPARAPREPGSSSAKAARCVDCGSTSIAEDGFCDRCGLRQPTGREHVEDVLTAPDGRVAAAGVSDVGRRRRRNEDAFALAAHPAAVCAVVCDGVATAPGSDQASRVAAETGAAALAR</sequence>
<evidence type="ECO:0000313" key="3">
    <source>
        <dbReference type="Proteomes" id="UP000261811"/>
    </source>
</evidence>
<dbReference type="AlphaFoldDB" id="A0A372JGS6"/>
<dbReference type="InterPro" id="IPR036457">
    <property type="entry name" value="PPM-type-like_dom_sf"/>
</dbReference>
<proteinExistence type="predicted"/>
<dbReference type="Pfam" id="PF12773">
    <property type="entry name" value="DZR"/>
    <property type="match status" value="1"/>
</dbReference>
<evidence type="ECO:0000259" key="1">
    <source>
        <dbReference type="Pfam" id="PF12773"/>
    </source>
</evidence>
<dbReference type="SUPFAM" id="SSF81606">
    <property type="entry name" value="PP2C-like"/>
    <property type="match status" value="1"/>
</dbReference>
<dbReference type="Gene3D" id="3.60.40.10">
    <property type="entry name" value="PPM-type phosphatase domain"/>
    <property type="match status" value="1"/>
</dbReference>
<accession>A0A372JGS6</accession>
<dbReference type="Proteomes" id="UP000261811">
    <property type="component" value="Unassembled WGS sequence"/>
</dbReference>